<dbReference type="CDD" id="cd07818">
    <property type="entry name" value="SRPBCC_1"/>
    <property type="match status" value="1"/>
</dbReference>
<evidence type="ECO:0000313" key="3">
    <source>
        <dbReference type="Proteomes" id="UP000318437"/>
    </source>
</evidence>
<comment type="caution">
    <text evidence="2">The sequence shown here is derived from an EMBL/GenBank/DDBJ whole genome shotgun (WGS) entry which is preliminary data.</text>
</comment>
<dbReference type="AlphaFoldDB" id="A0A5C6D238"/>
<keyword evidence="1" id="KW-0472">Membrane</keyword>
<dbReference type="Gene3D" id="3.30.530.20">
    <property type="match status" value="1"/>
</dbReference>
<keyword evidence="1" id="KW-0812">Transmembrane</keyword>
<accession>A0A5C6D238</accession>
<keyword evidence="1" id="KW-1133">Transmembrane helix</keyword>
<gene>
    <name evidence="2" type="ORF">Pla144_00520</name>
</gene>
<dbReference type="Proteomes" id="UP000318437">
    <property type="component" value="Unassembled WGS sequence"/>
</dbReference>
<proteinExistence type="predicted"/>
<dbReference type="EMBL" id="SJPS01000001">
    <property type="protein sequence ID" value="TWU29276.1"/>
    <property type="molecule type" value="Genomic_DNA"/>
</dbReference>
<dbReference type="SUPFAM" id="SSF55961">
    <property type="entry name" value="Bet v1-like"/>
    <property type="match status" value="1"/>
</dbReference>
<feature type="transmembrane region" description="Helical" evidence="1">
    <location>
        <begin position="21"/>
        <end position="42"/>
    </location>
</feature>
<protein>
    <submittedName>
        <fullName evidence="2">Polyketide cyclase / dehydrase and lipid transport</fullName>
    </submittedName>
</protein>
<reference evidence="2 3" key="1">
    <citation type="submission" date="2019-02" db="EMBL/GenBank/DDBJ databases">
        <title>Deep-cultivation of Planctomycetes and their phenomic and genomic characterization uncovers novel biology.</title>
        <authorList>
            <person name="Wiegand S."/>
            <person name="Jogler M."/>
            <person name="Boedeker C."/>
            <person name="Pinto D."/>
            <person name="Vollmers J."/>
            <person name="Rivas-Marin E."/>
            <person name="Kohn T."/>
            <person name="Peeters S.H."/>
            <person name="Heuer A."/>
            <person name="Rast P."/>
            <person name="Oberbeckmann S."/>
            <person name="Bunk B."/>
            <person name="Jeske O."/>
            <person name="Meyerdierks A."/>
            <person name="Storesund J.E."/>
            <person name="Kallscheuer N."/>
            <person name="Luecker S."/>
            <person name="Lage O.M."/>
            <person name="Pohl T."/>
            <person name="Merkel B.J."/>
            <person name="Hornburger P."/>
            <person name="Mueller R.-W."/>
            <person name="Bruemmer F."/>
            <person name="Labrenz M."/>
            <person name="Spormann A.M."/>
            <person name="Op Den Camp H."/>
            <person name="Overmann J."/>
            <person name="Amann R."/>
            <person name="Jetten M.S.M."/>
            <person name="Mascher T."/>
            <person name="Medema M.H."/>
            <person name="Devos D.P."/>
            <person name="Kaster A.-K."/>
            <person name="Ovreas L."/>
            <person name="Rohde M."/>
            <person name="Galperin M.Y."/>
            <person name="Jogler C."/>
        </authorList>
    </citation>
    <scope>NUCLEOTIDE SEQUENCE [LARGE SCALE GENOMIC DNA]</scope>
    <source>
        <strain evidence="2 3">Pla144</strain>
    </source>
</reference>
<keyword evidence="3" id="KW-1185">Reference proteome</keyword>
<sequence>MLETTEMEPLVQQSTRNSRSIFSKILLGLVVVLFLLVGLIAIQPSEFRVERTATMNAPAAAVFAEVNDFHNWEAWSPWIELDPEAKNSFDGPDAGEGAVFRWDGNDDVGAGSMTITESKPNELVRIRLAFTRPFEDSSTTEFTLKPDGDETKVTWSMYGRNNFISKAFCLIMDMDKMIGDKYEEGLASLKQIVEDKTRQ</sequence>
<evidence type="ECO:0000313" key="2">
    <source>
        <dbReference type="EMBL" id="TWU29276.1"/>
    </source>
</evidence>
<organism evidence="2 3">
    <name type="scientific">Bythopirellula polymerisocia</name>
    <dbReference type="NCBI Taxonomy" id="2528003"/>
    <lineage>
        <taxon>Bacteria</taxon>
        <taxon>Pseudomonadati</taxon>
        <taxon>Planctomycetota</taxon>
        <taxon>Planctomycetia</taxon>
        <taxon>Pirellulales</taxon>
        <taxon>Lacipirellulaceae</taxon>
        <taxon>Bythopirellula</taxon>
    </lineage>
</organism>
<dbReference type="InterPro" id="IPR019587">
    <property type="entry name" value="Polyketide_cyclase/dehydratase"/>
</dbReference>
<dbReference type="Pfam" id="PF10604">
    <property type="entry name" value="Polyketide_cyc2"/>
    <property type="match status" value="1"/>
</dbReference>
<dbReference type="InterPro" id="IPR023393">
    <property type="entry name" value="START-like_dom_sf"/>
</dbReference>
<name>A0A5C6D238_9BACT</name>
<evidence type="ECO:0000256" key="1">
    <source>
        <dbReference type="SAM" id="Phobius"/>
    </source>
</evidence>